<feature type="domain" description="Flagellin C-terminal" evidence="8">
    <location>
        <begin position="333"/>
        <end position="413"/>
    </location>
</feature>
<proteinExistence type="inferred from homology"/>
<feature type="coiled-coil region" evidence="6">
    <location>
        <begin position="10"/>
        <end position="37"/>
    </location>
</feature>
<evidence type="ECO:0000259" key="7">
    <source>
        <dbReference type="Pfam" id="PF00669"/>
    </source>
</evidence>
<keyword evidence="5" id="KW-0975">Bacterial flagellum</keyword>
<dbReference type="PANTHER" id="PTHR42792:SF1">
    <property type="entry name" value="FLAGELLAR HOOK-ASSOCIATED PROTEIN 3"/>
    <property type="match status" value="1"/>
</dbReference>
<evidence type="ECO:0000256" key="2">
    <source>
        <dbReference type="ARBA" id="ARBA00004631"/>
    </source>
</evidence>
<dbReference type="GO" id="GO:0055040">
    <property type="term" value="C:periplasmic flagellum"/>
    <property type="evidence" value="ECO:0007669"/>
    <property type="project" value="UniProtKB-SubCell"/>
</dbReference>
<dbReference type="Pfam" id="PF00700">
    <property type="entry name" value="Flagellin_C"/>
    <property type="match status" value="1"/>
</dbReference>
<keyword evidence="4" id="KW-0574">Periplasm</keyword>
<accession>A0A7T7XJR3</accession>
<dbReference type="Proteomes" id="UP000595917">
    <property type="component" value="Chromosome"/>
</dbReference>
<name>A0A7T7XJR3_9SPIR</name>
<dbReference type="InterPro" id="IPR001029">
    <property type="entry name" value="Flagellin_N"/>
</dbReference>
<protein>
    <submittedName>
        <fullName evidence="9">Flagellar hook-associated protein 3</fullName>
    </submittedName>
</protein>
<dbReference type="InterPro" id="IPR010810">
    <property type="entry name" value="Flagellin_hook_IN_motif"/>
</dbReference>
<comment type="function">
    <text evidence="1">Component of the core of the flagella.</text>
</comment>
<comment type="subcellular location">
    <subcellularLocation>
        <location evidence="2">Periplasmic flagellum</location>
    </subcellularLocation>
</comment>
<dbReference type="KEGG" id="bhc:JFL75_11235"/>
<gene>
    <name evidence="9" type="ORF">JFL75_11235</name>
</gene>
<dbReference type="Gene3D" id="1.20.1330.10">
    <property type="entry name" value="f41 fragment of flagellin, N-terminal domain"/>
    <property type="match status" value="1"/>
</dbReference>
<dbReference type="InterPro" id="IPR001492">
    <property type="entry name" value="Flagellin"/>
</dbReference>
<organism evidence="9 10">
    <name type="scientific">Breznakiella homolactica</name>
    <dbReference type="NCBI Taxonomy" id="2798577"/>
    <lineage>
        <taxon>Bacteria</taxon>
        <taxon>Pseudomonadati</taxon>
        <taxon>Spirochaetota</taxon>
        <taxon>Spirochaetia</taxon>
        <taxon>Spirochaetales</taxon>
        <taxon>Breznakiellaceae</taxon>
        <taxon>Breznakiella</taxon>
    </lineage>
</organism>
<dbReference type="InterPro" id="IPR046358">
    <property type="entry name" value="Flagellin_C"/>
</dbReference>
<dbReference type="Pfam" id="PF00669">
    <property type="entry name" value="Flagellin_N"/>
    <property type="match status" value="1"/>
</dbReference>
<evidence type="ECO:0000256" key="6">
    <source>
        <dbReference type="SAM" id="Coils"/>
    </source>
</evidence>
<keyword evidence="9" id="KW-0966">Cell projection</keyword>
<evidence type="ECO:0000256" key="5">
    <source>
        <dbReference type="ARBA" id="ARBA00023143"/>
    </source>
</evidence>
<feature type="domain" description="Flagellin N-terminal" evidence="7">
    <location>
        <begin position="4"/>
        <end position="140"/>
    </location>
</feature>
<dbReference type="NCBIfam" id="NF005187">
    <property type="entry name" value="PRK06663.1"/>
    <property type="match status" value="1"/>
</dbReference>
<keyword evidence="9" id="KW-0282">Flagellum</keyword>
<dbReference type="AlphaFoldDB" id="A0A7T7XJR3"/>
<comment type="similarity">
    <text evidence="3">Belongs to the bacterial flagellin family.</text>
</comment>
<dbReference type="NCBIfam" id="TIGR02550">
    <property type="entry name" value="flagell_flgL"/>
    <property type="match status" value="1"/>
</dbReference>
<reference evidence="9" key="1">
    <citation type="submission" date="2021-01" db="EMBL/GenBank/DDBJ databases">
        <title>Description of Breznakiella homolactica.</title>
        <authorList>
            <person name="Song Y."/>
            <person name="Brune A."/>
        </authorList>
    </citation>
    <scope>NUCLEOTIDE SEQUENCE</scope>
    <source>
        <strain evidence="9">RmG30</strain>
    </source>
</reference>
<evidence type="ECO:0000313" key="10">
    <source>
        <dbReference type="Proteomes" id="UP000595917"/>
    </source>
</evidence>
<keyword evidence="10" id="KW-1185">Reference proteome</keyword>
<dbReference type="GO" id="GO:0005198">
    <property type="term" value="F:structural molecule activity"/>
    <property type="evidence" value="ECO:0007669"/>
    <property type="project" value="InterPro"/>
</dbReference>
<dbReference type="GO" id="GO:0071973">
    <property type="term" value="P:bacterial-type flagellum-dependent cell motility"/>
    <property type="evidence" value="ECO:0007669"/>
    <property type="project" value="InterPro"/>
</dbReference>
<evidence type="ECO:0000259" key="8">
    <source>
        <dbReference type="Pfam" id="PF00700"/>
    </source>
</evidence>
<evidence type="ECO:0000256" key="4">
    <source>
        <dbReference type="ARBA" id="ARBA00022764"/>
    </source>
</evidence>
<dbReference type="GO" id="GO:0009424">
    <property type="term" value="C:bacterial-type flagellum hook"/>
    <property type="evidence" value="ECO:0007669"/>
    <property type="project" value="InterPro"/>
</dbReference>
<dbReference type="RefSeq" id="WP_215624829.1">
    <property type="nucleotide sequence ID" value="NZ_CP067089.2"/>
</dbReference>
<dbReference type="PANTHER" id="PTHR42792">
    <property type="entry name" value="FLAGELLIN"/>
    <property type="match status" value="1"/>
</dbReference>
<dbReference type="PRINTS" id="PR00207">
    <property type="entry name" value="FLAGELLIN"/>
</dbReference>
<keyword evidence="6" id="KW-0175">Coiled coil</keyword>
<dbReference type="EMBL" id="CP067089">
    <property type="protein sequence ID" value="QQO07523.1"/>
    <property type="molecule type" value="Genomic_DNA"/>
</dbReference>
<evidence type="ECO:0000256" key="1">
    <source>
        <dbReference type="ARBA" id="ARBA00004095"/>
    </source>
</evidence>
<dbReference type="SUPFAM" id="SSF64518">
    <property type="entry name" value="Phase 1 flagellin"/>
    <property type="match status" value="1"/>
</dbReference>
<keyword evidence="9" id="KW-0969">Cilium</keyword>
<evidence type="ECO:0000256" key="3">
    <source>
        <dbReference type="ARBA" id="ARBA00005709"/>
    </source>
</evidence>
<evidence type="ECO:0000313" key="9">
    <source>
        <dbReference type="EMBL" id="QQO07523.1"/>
    </source>
</evidence>
<sequence length="415" mass="45563">MRRVSTDMPNADMQFHLRRQEQRLNDIQNKIAGQTRIKELRDDPLAASHAVRYESYLTRLERFEKNALYANDHYRVTEGYLQQAEGILQRIRELSVTGANGIYAPEDMKNMAVEINELLKELVEISNATGPDGNRLFSGDKAFTEPFRLVEGTVAGGGESMVVRVEYRGAGADRKAEISENAYSVLDIGGGEAFWAEKMQIFSSFDATDYRVTSPGGFFVDGQEITVNPGDTIQAIVAKINDSPAPVKAYVDPETKGLALEGTTAHLIRMEDKVGSTVLQDLGVVAFNSDSNAPNWHSAARVSGGSAFDMVIRLRDALFRGDSEYVGSQGIGGMDLALGNMQSRLAEIGSRSERVETTWRRINAEIPNVTAALSREAGLDFAEAATDLGMMEFAHRAALQTAAKVIQPTLLDFLR</sequence>
<dbReference type="InterPro" id="IPR013384">
    <property type="entry name" value="Flagell_FlgL"/>
</dbReference>
<dbReference type="Pfam" id="PF07196">
    <property type="entry name" value="Flagellin_IN"/>
    <property type="match status" value="1"/>
</dbReference>